<gene>
    <name evidence="1" type="ORF">UFOVP851_4</name>
</gene>
<name>A0A6J5PEG2_9CAUD</name>
<sequence>MLVGIGGVALTSAVRGGAAQFDPKTVTGLVAWYKSDAGVLDASDNVITVDNTKIKTWQDQSGNGKHLVQATVGNQPAWRSAANGINGVPAVFFTGASTNYLVSSTFDLSSYTVFFVQKLSTDSVFYEHGNAATGNGQFAYTSQNASLYVRKGALVNGKDSSIGWGSGNVLLQWNGRYAGTSATHTMRKNGIDETLTVRNAGDPGTSTTTAALTLGARASAAAPATGFIAEALFYNAALSAGDITNIEAYLKKKWGTP</sequence>
<dbReference type="EMBL" id="LR796790">
    <property type="protein sequence ID" value="CAB4166004.1"/>
    <property type="molecule type" value="Genomic_DNA"/>
</dbReference>
<dbReference type="Gene3D" id="2.60.120.200">
    <property type="match status" value="1"/>
</dbReference>
<proteinExistence type="predicted"/>
<reference evidence="1" key="1">
    <citation type="submission" date="2020-04" db="EMBL/GenBank/DDBJ databases">
        <authorList>
            <person name="Chiriac C."/>
            <person name="Salcher M."/>
            <person name="Ghai R."/>
            <person name="Kavagutti S V."/>
        </authorList>
    </citation>
    <scope>NUCLEOTIDE SEQUENCE</scope>
</reference>
<protein>
    <recommendedName>
        <fullName evidence="2">Concanavalin A-like lectin/glucanases superfamily</fullName>
    </recommendedName>
</protein>
<accession>A0A6J5PEG2</accession>
<evidence type="ECO:0008006" key="2">
    <source>
        <dbReference type="Google" id="ProtNLM"/>
    </source>
</evidence>
<organism evidence="1">
    <name type="scientific">uncultured Caudovirales phage</name>
    <dbReference type="NCBI Taxonomy" id="2100421"/>
    <lineage>
        <taxon>Viruses</taxon>
        <taxon>Duplodnaviria</taxon>
        <taxon>Heunggongvirae</taxon>
        <taxon>Uroviricota</taxon>
        <taxon>Caudoviricetes</taxon>
        <taxon>Peduoviridae</taxon>
        <taxon>Maltschvirus</taxon>
        <taxon>Maltschvirus maltsch</taxon>
    </lineage>
</organism>
<evidence type="ECO:0000313" key="1">
    <source>
        <dbReference type="EMBL" id="CAB4166004.1"/>
    </source>
</evidence>